<evidence type="ECO:0000313" key="11">
    <source>
        <dbReference type="Proteomes" id="UP000637002"/>
    </source>
</evidence>
<dbReference type="InterPro" id="IPR035906">
    <property type="entry name" value="MetI-like_sf"/>
</dbReference>
<feature type="domain" description="ABC transmembrane type-1" evidence="9">
    <location>
        <begin position="90"/>
        <end position="295"/>
    </location>
</feature>
<feature type="transmembrane region" description="Helical" evidence="8">
    <location>
        <begin position="557"/>
        <end position="578"/>
    </location>
</feature>
<dbReference type="Gene3D" id="1.10.3720.10">
    <property type="entry name" value="MetI-like"/>
    <property type="match status" value="2"/>
</dbReference>
<dbReference type="EMBL" id="BMGG01000009">
    <property type="protein sequence ID" value="GGC85230.1"/>
    <property type="molecule type" value="Genomic_DNA"/>
</dbReference>
<feature type="transmembrane region" description="Helical" evidence="8">
    <location>
        <begin position="91"/>
        <end position="118"/>
    </location>
</feature>
<feature type="transmembrane region" description="Helical" evidence="8">
    <location>
        <begin position="370"/>
        <end position="392"/>
    </location>
</feature>
<keyword evidence="5 8" id="KW-0812">Transmembrane</keyword>
<dbReference type="Proteomes" id="UP000637002">
    <property type="component" value="Unassembled WGS sequence"/>
</dbReference>
<comment type="subcellular location">
    <subcellularLocation>
        <location evidence="1">Cell inner membrane</location>
        <topology evidence="1">Multi-pass membrane protein</topology>
    </subcellularLocation>
    <subcellularLocation>
        <location evidence="8">Cell membrane</location>
        <topology evidence="8">Multi-pass membrane protein</topology>
    </subcellularLocation>
</comment>
<protein>
    <submittedName>
        <fullName evidence="10">ABC transporter permease</fullName>
    </submittedName>
</protein>
<keyword evidence="6 8" id="KW-1133">Transmembrane helix</keyword>
<feature type="transmembrane region" description="Helical" evidence="8">
    <location>
        <begin position="276"/>
        <end position="296"/>
    </location>
</feature>
<keyword evidence="7 8" id="KW-0472">Membrane</keyword>
<comment type="caution">
    <text evidence="10">The sequence shown here is derived from an EMBL/GenBank/DDBJ whole genome shotgun (WGS) entry which is preliminary data.</text>
</comment>
<dbReference type="AlphaFoldDB" id="A0A916URU7"/>
<feature type="transmembrane region" description="Helical" evidence="8">
    <location>
        <begin position="404"/>
        <end position="428"/>
    </location>
</feature>
<proteinExistence type="inferred from homology"/>
<evidence type="ECO:0000256" key="2">
    <source>
        <dbReference type="ARBA" id="ARBA00022448"/>
    </source>
</evidence>
<feature type="transmembrane region" description="Helical" evidence="8">
    <location>
        <begin position="500"/>
        <end position="521"/>
    </location>
</feature>
<accession>A0A916URU7</accession>
<keyword evidence="3" id="KW-1003">Cell membrane</keyword>
<feature type="transmembrane region" description="Helical" evidence="8">
    <location>
        <begin position="434"/>
        <end position="462"/>
    </location>
</feature>
<dbReference type="PANTHER" id="PTHR43357">
    <property type="entry name" value="INNER MEMBRANE ABC TRANSPORTER PERMEASE PROTEIN YDCV"/>
    <property type="match status" value="1"/>
</dbReference>
<feature type="transmembrane region" description="Helical" evidence="8">
    <location>
        <begin position="125"/>
        <end position="146"/>
    </location>
</feature>
<evidence type="ECO:0000256" key="5">
    <source>
        <dbReference type="ARBA" id="ARBA00022692"/>
    </source>
</evidence>
<reference evidence="10" key="1">
    <citation type="journal article" date="2014" name="Int. J. Syst. Evol. Microbiol.">
        <title>Complete genome sequence of Corynebacterium casei LMG S-19264T (=DSM 44701T), isolated from a smear-ripened cheese.</title>
        <authorList>
            <consortium name="US DOE Joint Genome Institute (JGI-PGF)"/>
            <person name="Walter F."/>
            <person name="Albersmeier A."/>
            <person name="Kalinowski J."/>
            <person name="Ruckert C."/>
        </authorList>
    </citation>
    <scope>NUCLEOTIDE SEQUENCE</scope>
    <source>
        <strain evidence="10">CGMCC 1.12919</strain>
    </source>
</reference>
<feature type="transmembrane region" description="Helical" evidence="8">
    <location>
        <begin position="46"/>
        <end position="71"/>
    </location>
</feature>
<dbReference type="CDD" id="cd06261">
    <property type="entry name" value="TM_PBP2"/>
    <property type="match status" value="2"/>
</dbReference>
<evidence type="ECO:0000256" key="4">
    <source>
        <dbReference type="ARBA" id="ARBA00022519"/>
    </source>
</evidence>
<comment type="similarity">
    <text evidence="8">Belongs to the binding-protein-dependent transport system permease family.</text>
</comment>
<name>A0A916URU7_9HYPH</name>
<keyword evidence="2 8" id="KW-0813">Transport</keyword>
<evidence type="ECO:0000256" key="6">
    <source>
        <dbReference type="ARBA" id="ARBA00022989"/>
    </source>
</evidence>
<keyword evidence="11" id="KW-1185">Reference proteome</keyword>
<evidence type="ECO:0000256" key="3">
    <source>
        <dbReference type="ARBA" id="ARBA00022475"/>
    </source>
</evidence>
<feature type="transmembrane region" description="Helical" evidence="8">
    <location>
        <begin position="324"/>
        <end position="350"/>
    </location>
</feature>
<evidence type="ECO:0000256" key="7">
    <source>
        <dbReference type="ARBA" id="ARBA00023136"/>
    </source>
</evidence>
<dbReference type="PROSITE" id="PS50928">
    <property type="entry name" value="ABC_TM1"/>
    <property type="match status" value="2"/>
</dbReference>
<evidence type="ECO:0000256" key="1">
    <source>
        <dbReference type="ARBA" id="ARBA00004429"/>
    </source>
</evidence>
<gene>
    <name evidence="10" type="primary">fbpA3</name>
    <name evidence="10" type="ORF">GCM10010994_48890</name>
</gene>
<reference evidence="10" key="2">
    <citation type="submission" date="2020-09" db="EMBL/GenBank/DDBJ databases">
        <authorList>
            <person name="Sun Q."/>
            <person name="Zhou Y."/>
        </authorList>
    </citation>
    <scope>NUCLEOTIDE SEQUENCE</scope>
    <source>
        <strain evidence="10">CGMCC 1.12919</strain>
    </source>
</reference>
<evidence type="ECO:0000256" key="8">
    <source>
        <dbReference type="RuleBase" id="RU363032"/>
    </source>
</evidence>
<dbReference type="SUPFAM" id="SSF161098">
    <property type="entry name" value="MetI-like"/>
    <property type="match status" value="2"/>
</dbReference>
<dbReference type="GO" id="GO:0055085">
    <property type="term" value="P:transmembrane transport"/>
    <property type="evidence" value="ECO:0007669"/>
    <property type="project" value="InterPro"/>
</dbReference>
<sequence>MSPEQPRRWRAPQRGRGMRLDGPVAVGLGDLDEVGDPTRSGIRPALGWRVAAAAVALLAAAPILTLVVLALDGSVGLWPHLVAHVLPRAAANTALLLAGVGSLAAGIGCGTAWLVTAYRFPGRGVLAWALILPLAIPTYIAAYAYLDVLHPVGPVQSWLRWLLGYQSAREFRLPDIRSMTGCILLLSFVLYPYVYLTTRAMFLTQAATLIDASRTLGASYGAAFTRVALPLARPAIAVGVSLVLMETLNDIGASEFLGIQTLTVSIYATWVNRSDLAGAAQIALVLLVPVAGLVAAERFGRRQRSFAASAQRPRRLEPRPLGRTAGMLALALASLPVLVGFVVPAAYLAWSAWARIAFAGLSQGLLATTWNTVSVSAAGTLGALALGLIVAYAGRAAPGRIASLAARLSLAGYAVPGTVLAIGVLYGVGALDRAVAWAASTLAGASVGLVLIGSGAAMVLAYTLRFLAIATGSVEGGLSRIPPSLDGAARTMGAGTLRTLYAVHLPLAKPALASGAILIFVDCMKELPATLLLRPLNFETLATRLYGEAARGTYEDASIAALLIVLVSLLPVAVLARLGQDGR</sequence>
<dbReference type="GO" id="GO:0005886">
    <property type="term" value="C:plasma membrane"/>
    <property type="evidence" value="ECO:0007669"/>
    <property type="project" value="UniProtKB-SubCell"/>
</dbReference>
<evidence type="ECO:0000313" key="10">
    <source>
        <dbReference type="EMBL" id="GGC85230.1"/>
    </source>
</evidence>
<dbReference type="PANTHER" id="PTHR43357:SF3">
    <property type="entry name" value="FE(3+)-TRANSPORT SYSTEM PERMEASE PROTEIN FBPB 2"/>
    <property type="match status" value="1"/>
</dbReference>
<feature type="transmembrane region" description="Helical" evidence="8">
    <location>
        <begin position="176"/>
        <end position="196"/>
    </location>
</feature>
<organism evidence="10 11">
    <name type="scientific">Chelatococcus reniformis</name>
    <dbReference type="NCBI Taxonomy" id="1494448"/>
    <lineage>
        <taxon>Bacteria</taxon>
        <taxon>Pseudomonadati</taxon>
        <taxon>Pseudomonadota</taxon>
        <taxon>Alphaproteobacteria</taxon>
        <taxon>Hyphomicrobiales</taxon>
        <taxon>Chelatococcaceae</taxon>
        <taxon>Chelatococcus</taxon>
    </lineage>
</organism>
<feature type="domain" description="ABC transmembrane type-1" evidence="9">
    <location>
        <begin position="369"/>
        <end position="575"/>
    </location>
</feature>
<dbReference type="InterPro" id="IPR000515">
    <property type="entry name" value="MetI-like"/>
</dbReference>
<dbReference type="Pfam" id="PF00528">
    <property type="entry name" value="BPD_transp_1"/>
    <property type="match status" value="2"/>
</dbReference>
<evidence type="ECO:0000259" key="9">
    <source>
        <dbReference type="PROSITE" id="PS50928"/>
    </source>
</evidence>
<keyword evidence="4" id="KW-0997">Cell inner membrane</keyword>